<dbReference type="GO" id="GO:0032259">
    <property type="term" value="P:methylation"/>
    <property type="evidence" value="ECO:0007669"/>
    <property type="project" value="UniProtKB-KW"/>
</dbReference>
<evidence type="ECO:0000256" key="2">
    <source>
        <dbReference type="ARBA" id="ARBA00022603"/>
    </source>
</evidence>
<dbReference type="InterPro" id="IPR050390">
    <property type="entry name" value="C5-Methyltransferase"/>
</dbReference>
<dbReference type="Gene3D" id="3.40.50.150">
    <property type="entry name" value="Vaccinia Virus protein VP39"/>
    <property type="match status" value="1"/>
</dbReference>
<dbReference type="PANTHER" id="PTHR10629:SF52">
    <property type="entry name" value="DNA (CYTOSINE-5)-METHYLTRANSFERASE 1"/>
    <property type="match status" value="1"/>
</dbReference>
<keyword evidence="2 5" id="KW-0489">Methyltransferase</keyword>
<dbReference type="PROSITE" id="PS00094">
    <property type="entry name" value="C5_MTASE_1"/>
    <property type="match status" value="1"/>
</dbReference>
<dbReference type="EC" id="2.1.1.37" evidence="1"/>
<dbReference type="InterPro" id="IPR001525">
    <property type="entry name" value="C5_MeTfrase"/>
</dbReference>
<dbReference type="PRINTS" id="PR00105">
    <property type="entry name" value="C5METTRFRASE"/>
</dbReference>
<proteinExistence type="predicted"/>
<gene>
    <name evidence="5" type="primary">ydiO_1</name>
    <name evidence="5" type="ORF">SDC9_11931</name>
</gene>
<evidence type="ECO:0000256" key="4">
    <source>
        <dbReference type="ARBA" id="ARBA00022691"/>
    </source>
</evidence>
<dbReference type="GO" id="GO:0003886">
    <property type="term" value="F:DNA (cytosine-5-)-methyltransferase activity"/>
    <property type="evidence" value="ECO:0007669"/>
    <property type="project" value="UniProtKB-EC"/>
</dbReference>
<reference evidence="5" key="1">
    <citation type="submission" date="2019-08" db="EMBL/GenBank/DDBJ databases">
        <authorList>
            <person name="Kucharzyk K."/>
            <person name="Murdoch R.W."/>
            <person name="Higgins S."/>
            <person name="Loffler F."/>
        </authorList>
    </citation>
    <scope>NUCLEOTIDE SEQUENCE</scope>
</reference>
<keyword evidence="4" id="KW-0949">S-adenosyl-L-methionine</keyword>
<dbReference type="AlphaFoldDB" id="A0A644TIZ5"/>
<dbReference type="EMBL" id="VSSQ01000031">
    <property type="protein sequence ID" value="MPL66262.1"/>
    <property type="molecule type" value="Genomic_DNA"/>
</dbReference>
<sequence>MYIDLFSGCGGLALGLHKAGWKGLFAIEKSTDAFSTLKHNLIDKNSNFSWPDWLPKKNHDINEIIENYTENLEELRGKISLVAGGPPCQGFSMAGRRKEKDDRNKLIDSYIKFIELVQPNILFFENVKGFTIGFKKGNKRGKAYSVYVINKLKKLGYDVKGDIIDFSEYGVPQKRQRFILVGVKNGKASTFFEKLVQNRADFFKSKNINDTTSLSEAISDLHQSNGTEESPDTKNFQAGIYNKSSSKYQSFMREGRYLKNKIADSHRFAKHKDDTVEKFKYILENAQANKNIPDSIKEKYNLKKRTVVPLCGKLPTPTLTTLPDDYIHYCEPRILTVREYARIQSFPDSYEFKGGYTTGGDRRKTDVPRYTQIGNAIPPLFAEQAGLILKELYFD</sequence>
<dbReference type="NCBIfam" id="TIGR00675">
    <property type="entry name" value="dcm"/>
    <property type="match status" value="1"/>
</dbReference>
<protein>
    <recommendedName>
        <fullName evidence="1">DNA (cytosine-5-)-methyltransferase</fullName>
        <ecNumber evidence="1">2.1.1.37</ecNumber>
    </recommendedName>
</protein>
<evidence type="ECO:0000256" key="3">
    <source>
        <dbReference type="ARBA" id="ARBA00022679"/>
    </source>
</evidence>
<dbReference type="PANTHER" id="PTHR10629">
    <property type="entry name" value="CYTOSINE-SPECIFIC METHYLTRANSFERASE"/>
    <property type="match status" value="1"/>
</dbReference>
<evidence type="ECO:0000256" key="1">
    <source>
        <dbReference type="ARBA" id="ARBA00011975"/>
    </source>
</evidence>
<comment type="caution">
    <text evidence="5">The sequence shown here is derived from an EMBL/GenBank/DDBJ whole genome shotgun (WGS) entry which is preliminary data.</text>
</comment>
<keyword evidence="3 5" id="KW-0808">Transferase</keyword>
<dbReference type="SUPFAM" id="SSF53335">
    <property type="entry name" value="S-adenosyl-L-methionine-dependent methyltransferases"/>
    <property type="match status" value="1"/>
</dbReference>
<dbReference type="InterPro" id="IPR018117">
    <property type="entry name" value="C5_DNA_meth_AS"/>
</dbReference>
<accession>A0A644TIZ5</accession>
<evidence type="ECO:0000313" key="5">
    <source>
        <dbReference type="EMBL" id="MPL66262.1"/>
    </source>
</evidence>
<dbReference type="InterPro" id="IPR029063">
    <property type="entry name" value="SAM-dependent_MTases_sf"/>
</dbReference>
<organism evidence="5">
    <name type="scientific">bioreactor metagenome</name>
    <dbReference type="NCBI Taxonomy" id="1076179"/>
    <lineage>
        <taxon>unclassified sequences</taxon>
        <taxon>metagenomes</taxon>
        <taxon>ecological metagenomes</taxon>
    </lineage>
</organism>
<dbReference type="PROSITE" id="PS51679">
    <property type="entry name" value="SAM_MT_C5"/>
    <property type="match status" value="1"/>
</dbReference>
<dbReference type="Gene3D" id="3.90.120.10">
    <property type="entry name" value="DNA Methylase, subunit A, domain 2"/>
    <property type="match status" value="1"/>
</dbReference>
<name>A0A644TIZ5_9ZZZZ</name>
<dbReference type="Pfam" id="PF00145">
    <property type="entry name" value="DNA_methylase"/>
    <property type="match status" value="1"/>
</dbReference>